<reference evidence="1" key="1">
    <citation type="submission" date="2023-04" db="EMBL/GenBank/DDBJ databases">
        <title>A chromosome-level genome assembly of the parasitoid wasp Eretmocerus hayati.</title>
        <authorList>
            <person name="Zhong Y."/>
            <person name="Liu S."/>
            <person name="Liu Y."/>
        </authorList>
    </citation>
    <scope>NUCLEOTIDE SEQUENCE</scope>
    <source>
        <strain evidence="1">ZJU_SS_LIU_2023</strain>
    </source>
</reference>
<protein>
    <submittedName>
        <fullName evidence="1">Uncharacterized protein</fullName>
    </submittedName>
</protein>
<name>A0ACC2PRX6_9HYME</name>
<organism evidence="1 2">
    <name type="scientific">Eretmocerus hayati</name>
    <dbReference type="NCBI Taxonomy" id="131215"/>
    <lineage>
        <taxon>Eukaryota</taxon>
        <taxon>Metazoa</taxon>
        <taxon>Ecdysozoa</taxon>
        <taxon>Arthropoda</taxon>
        <taxon>Hexapoda</taxon>
        <taxon>Insecta</taxon>
        <taxon>Pterygota</taxon>
        <taxon>Neoptera</taxon>
        <taxon>Endopterygota</taxon>
        <taxon>Hymenoptera</taxon>
        <taxon>Apocrita</taxon>
        <taxon>Proctotrupomorpha</taxon>
        <taxon>Chalcidoidea</taxon>
        <taxon>Aphelinidae</taxon>
        <taxon>Aphelininae</taxon>
        <taxon>Eretmocerus</taxon>
    </lineage>
</organism>
<sequence>MKKFSNITEYVIDEARELEHPGGYGKEACDEVGGLINHHASAHDVRNLPSGPINDARSFVEKVLAYTEAITLINITATELSKCLLEKDEGWQTLRASNGIRDSRIEECHFRRLCEEV</sequence>
<accession>A0ACC2PRX6</accession>
<comment type="caution">
    <text evidence="1">The sequence shown here is derived from an EMBL/GenBank/DDBJ whole genome shotgun (WGS) entry which is preliminary data.</text>
</comment>
<dbReference type="Proteomes" id="UP001239111">
    <property type="component" value="Chromosome 1"/>
</dbReference>
<keyword evidence="2" id="KW-1185">Reference proteome</keyword>
<evidence type="ECO:0000313" key="2">
    <source>
        <dbReference type="Proteomes" id="UP001239111"/>
    </source>
</evidence>
<gene>
    <name evidence="1" type="ORF">QAD02_020332</name>
</gene>
<evidence type="ECO:0000313" key="1">
    <source>
        <dbReference type="EMBL" id="KAJ8684540.1"/>
    </source>
</evidence>
<proteinExistence type="predicted"/>
<dbReference type="EMBL" id="CM056741">
    <property type="protein sequence ID" value="KAJ8684540.1"/>
    <property type="molecule type" value="Genomic_DNA"/>
</dbReference>